<dbReference type="Proteomes" id="UP000651085">
    <property type="component" value="Unassembled WGS sequence"/>
</dbReference>
<proteinExistence type="predicted"/>
<dbReference type="Gene3D" id="2.40.128.510">
    <property type="entry name" value="Protein of unknown function DUF4738"/>
    <property type="match status" value="1"/>
</dbReference>
<comment type="caution">
    <text evidence="2">The sequence shown here is derived from an EMBL/GenBank/DDBJ whole genome shotgun (WGS) entry which is preliminary data.</text>
</comment>
<evidence type="ECO:0000256" key="1">
    <source>
        <dbReference type="SAM" id="SignalP"/>
    </source>
</evidence>
<sequence>MIRYITIVLLIFLLAACNNAQKQNISGQSEDLTAKELLQGIWLDDESDNPLMLIKGDTIYYTDTQSAPVYFKILKDTFYTYGNELTRYLIDRQTEYSFSFHSISDNIVKLHKSEDPNDSLAFSVKSAEVIPIYTDVTKKDSVITHNGNRYRAYVYINPSKIKVIKTTYSEDGMSMDNIYYDNIMHICIYEGRTCLYASDITRQNFEKIISPDFLQQSILSDMDFKEIDNQGFHYQATICIPESSVCNIINLLVTFDGKLIIDPMK</sequence>
<dbReference type="AlphaFoldDB" id="A0A926F4C0"/>
<reference evidence="2" key="1">
    <citation type="submission" date="2020-08" db="EMBL/GenBank/DDBJ databases">
        <title>Genome public.</title>
        <authorList>
            <person name="Liu C."/>
            <person name="Sun Q."/>
        </authorList>
    </citation>
    <scope>NUCLEOTIDE SEQUENCE</scope>
    <source>
        <strain evidence="2">N12</strain>
    </source>
</reference>
<dbReference type="RefSeq" id="WP_262435537.1">
    <property type="nucleotide sequence ID" value="NZ_JACRTF010000001.1"/>
</dbReference>
<feature type="signal peptide" evidence="1">
    <location>
        <begin position="1"/>
        <end position="20"/>
    </location>
</feature>
<keyword evidence="3" id="KW-1185">Reference proteome</keyword>
<dbReference type="InterPro" id="IPR031762">
    <property type="entry name" value="DUF4738"/>
</dbReference>
<keyword evidence="1" id="KW-0732">Signal</keyword>
<gene>
    <name evidence="2" type="ORF">H8744_14615</name>
</gene>
<dbReference type="PROSITE" id="PS51257">
    <property type="entry name" value="PROKAR_LIPOPROTEIN"/>
    <property type="match status" value="1"/>
</dbReference>
<evidence type="ECO:0000313" key="3">
    <source>
        <dbReference type="Proteomes" id="UP000651085"/>
    </source>
</evidence>
<accession>A0A926F4C0</accession>
<evidence type="ECO:0000313" key="2">
    <source>
        <dbReference type="EMBL" id="MBC8594446.1"/>
    </source>
</evidence>
<feature type="chain" id="PRO_5038798897" evidence="1">
    <location>
        <begin position="21"/>
        <end position="265"/>
    </location>
</feature>
<organism evidence="2 3">
    <name type="scientific">Jilunia laotingensis</name>
    <dbReference type="NCBI Taxonomy" id="2763675"/>
    <lineage>
        <taxon>Bacteria</taxon>
        <taxon>Pseudomonadati</taxon>
        <taxon>Bacteroidota</taxon>
        <taxon>Bacteroidia</taxon>
        <taxon>Bacteroidales</taxon>
        <taxon>Bacteroidaceae</taxon>
        <taxon>Jilunia</taxon>
    </lineage>
</organism>
<dbReference type="Pfam" id="PF15889">
    <property type="entry name" value="DUF4738"/>
    <property type="match status" value="1"/>
</dbReference>
<protein>
    <submittedName>
        <fullName evidence="2">DUF4738 domain-containing protein</fullName>
    </submittedName>
</protein>
<dbReference type="EMBL" id="JACRTF010000001">
    <property type="protein sequence ID" value="MBC8594446.1"/>
    <property type="molecule type" value="Genomic_DNA"/>
</dbReference>
<name>A0A926F4C0_9BACT</name>